<name>A0A7R8WD44_9CRUS</name>
<dbReference type="InterPro" id="IPR001007">
    <property type="entry name" value="VWF_dom"/>
</dbReference>
<evidence type="ECO:0000256" key="2">
    <source>
        <dbReference type="SAM" id="MobiDB-lite"/>
    </source>
</evidence>
<protein>
    <submittedName>
        <fullName evidence="3">Uncharacterized protein</fullName>
    </submittedName>
</protein>
<dbReference type="PROSITE" id="PS50022">
    <property type="entry name" value="FA58C_3"/>
    <property type="match status" value="1"/>
</dbReference>
<accession>A0A7R8WD44</accession>
<dbReference type="OrthoDB" id="6262482at2759"/>
<dbReference type="InterPro" id="IPR000421">
    <property type="entry name" value="FA58C"/>
</dbReference>
<dbReference type="SMART" id="SM00214">
    <property type="entry name" value="VWC"/>
    <property type="match status" value="4"/>
</dbReference>
<organism evidence="3">
    <name type="scientific">Cyprideis torosa</name>
    <dbReference type="NCBI Taxonomy" id="163714"/>
    <lineage>
        <taxon>Eukaryota</taxon>
        <taxon>Metazoa</taxon>
        <taxon>Ecdysozoa</taxon>
        <taxon>Arthropoda</taxon>
        <taxon>Crustacea</taxon>
        <taxon>Oligostraca</taxon>
        <taxon>Ostracoda</taxon>
        <taxon>Podocopa</taxon>
        <taxon>Podocopida</taxon>
        <taxon>Cytherocopina</taxon>
        <taxon>Cytheroidea</taxon>
        <taxon>Cytherideidae</taxon>
        <taxon>Cyprideis</taxon>
    </lineage>
</organism>
<dbReference type="PROSITE" id="PS01225">
    <property type="entry name" value="CTCK_2"/>
    <property type="match status" value="1"/>
</dbReference>
<feature type="region of interest" description="Disordered" evidence="2">
    <location>
        <begin position="1090"/>
        <end position="1139"/>
    </location>
</feature>
<dbReference type="PROSITE" id="PS50184">
    <property type="entry name" value="VWFC_2"/>
    <property type="match status" value="2"/>
</dbReference>
<gene>
    <name evidence="3" type="ORF">CTOB1V02_LOCUS6655</name>
</gene>
<dbReference type="InterPro" id="IPR006207">
    <property type="entry name" value="Cys_knot_C"/>
</dbReference>
<dbReference type="AlphaFoldDB" id="A0A7R8WD44"/>
<dbReference type="EMBL" id="OB661700">
    <property type="protein sequence ID" value="CAD7228777.1"/>
    <property type="molecule type" value="Genomic_DNA"/>
</dbReference>
<evidence type="ECO:0000256" key="1">
    <source>
        <dbReference type="PROSITE-ProRule" id="PRU00039"/>
    </source>
</evidence>
<proteinExistence type="predicted"/>
<feature type="compositionally biased region" description="Low complexity" evidence="2">
    <location>
        <begin position="1091"/>
        <end position="1107"/>
    </location>
</feature>
<sequence>MFEGPVANRISVYPLPTPLEMRVVRLMPKKWRKDFDLQVKFDVLGCGTKPQNETKVPPKCESFCPGIPSELEKKCPMACPSEDPFWDGKQCVPLSQCPCYDRGKSYGIGESYLNGACDECLCLINGTQSCFPRDCSATKCAKKTERPVAVRRKEVCSCECQACPEDQRVCPQTNSCLKPEVFCDHCQKACSSNQTAVCSGYGPDLRYVTDFNGSTSSSCEEARLLLFLKSSIGGSFRVDLVQKGIYIYGVDQNFTIFLTNSSSREAQHISLPPLHVTVATLPGGKTTVAHVAPWGVQIAVDSQTQHYNIMVPKPLQELKLARGDCAGDSMSRPPAPCPAPAPDACSTHTYFFGYTSPCMDLWNPDLFGKCHETLDPDPFVKACLNSTCPSSSMPYPAIDLRTMDVSYSAPTPMKDPVPQAPRTQEIPDPCFFMETYAQRCSMLKPDKCPVADWRKTSSCPLSCSLQGSVVDSCYPPCDNPDGPETCDSMWGSAIDLRSGPSQASTAPSGVLMWPPRGGAAHNPSSPTSRGCSFVGHFDACLCPDDLVERQGKCVKATDCIPCEDDLHYPGDSWSTDDCLNCHCSAINGTTCVPSPCPSVPDCPRGTRLIESFAVNRTGGVCCSTYQCVPVPKNCTLSRPICGKDQRIKENLSNDSSVCPTYTCECLPEDQCPPPSERINGTKLLPGEVHVLNTFGCCPYFEVKCEEPPTCPPDPICNEFEIKVTVPGTQGHCCPAKKCELPPDTCVFKTQRNSSNPTATAYKVGDTWKNGPCQSCRCLKVGGASSKSAEVICDVTKCEPIPNADADSEYVISYSTDSPDDCCPTAKKTACKDDEGKTLKAGQYRLSKLDPCVSFRCESRNHPRDQVQLETNRMTCPKNCSKGWALQPPEEGKCCGRCKQIACIDQDGGLRDVEEKWPSDDACTTFTCVRDTNFGVFVMGSSEVCSSVADCPAEDIIQKGCCKVCNRTTDFTGSMHNCIASPLALNDTVGLFSTFHPSAPGVTCSNPGPVKGVNVCLGFCQSGTHYNNTLNGEQTTECNCCQPEDTTEITVPMTCPALKTDIARTFTVPKTCTCRQGCPVKSVSVRAEIVGSTTSRTTTTPAETTTPKSSEENEVSSRRLEISPRRRKNTDTIIGFPPGK</sequence>
<evidence type="ECO:0000313" key="3">
    <source>
        <dbReference type="EMBL" id="CAD7228777.1"/>
    </source>
</evidence>
<dbReference type="SMART" id="SM00041">
    <property type="entry name" value="CT"/>
    <property type="match status" value="1"/>
</dbReference>
<comment type="caution">
    <text evidence="1">Lacks conserved residue(s) required for the propagation of feature annotation.</text>
</comment>
<feature type="compositionally biased region" description="Basic and acidic residues" evidence="2">
    <location>
        <begin position="1108"/>
        <end position="1123"/>
    </location>
</feature>
<reference evidence="3" key="1">
    <citation type="submission" date="2020-11" db="EMBL/GenBank/DDBJ databases">
        <authorList>
            <person name="Tran Van P."/>
        </authorList>
    </citation>
    <scope>NUCLEOTIDE SEQUENCE</scope>
</reference>